<feature type="domain" description="Major facilitator superfamily (MFS) profile" evidence="7">
    <location>
        <begin position="26"/>
        <end position="434"/>
    </location>
</feature>
<gene>
    <name evidence="8" type="primary">ttuB_9</name>
    <name evidence="8" type="ORF">LMG24238_07686</name>
</gene>
<evidence type="ECO:0000256" key="2">
    <source>
        <dbReference type="ARBA" id="ARBA00022448"/>
    </source>
</evidence>
<evidence type="ECO:0000259" key="7">
    <source>
        <dbReference type="PROSITE" id="PS50850"/>
    </source>
</evidence>
<evidence type="ECO:0000256" key="3">
    <source>
        <dbReference type="ARBA" id="ARBA00022692"/>
    </source>
</evidence>
<proteinExistence type="predicted"/>
<evidence type="ECO:0000256" key="1">
    <source>
        <dbReference type="ARBA" id="ARBA00004141"/>
    </source>
</evidence>
<sequence length="444" mass="48690">MGKQLALESASAFEMDVLYRKITLRIVPFLVICYVVSFLDRINISYAKFQIQQDLGFGDAVYGLAAGMFAVGYVLFEVPSNMFMARYGARKTFVRIMVGWGIVSMAMMFATKSIHFYALRILLGAFEAGFYPGLMLYLTYWFPSKRYASAVSWFTAASPVAGMIGGPLSGWILRDMTGTYGLHGWQWLFFLEALPAIILGAAAYFYVSDKPSTADWLSVGEKSSLAADLSAENQMRRSDRFHSFGAALRRPLIWIFAGVYFAFCCATYGLILWLPSIVYATGVSSIFEVGLLSAIPNVAGIFGILVISRHSDKTTERRWHFFICALIGVVALLLLPFTTRSVPLTIITLSVAVIGSYSLYPIFWATPPAFLSGPATPGGLALISSVGQLAGFISPYVMGLTKDHTGSFSTGLVLMALVLLVGALAMAFFLPWRREGAVQFEKSS</sequence>
<dbReference type="GO" id="GO:0016020">
    <property type="term" value="C:membrane"/>
    <property type="evidence" value="ECO:0007669"/>
    <property type="project" value="UniProtKB-SubCell"/>
</dbReference>
<dbReference type="PANTHER" id="PTHR43791">
    <property type="entry name" value="PERMEASE-RELATED"/>
    <property type="match status" value="1"/>
</dbReference>
<dbReference type="InterPro" id="IPR020846">
    <property type="entry name" value="MFS_dom"/>
</dbReference>
<keyword evidence="2" id="KW-0813">Transport</keyword>
<evidence type="ECO:0000256" key="4">
    <source>
        <dbReference type="ARBA" id="ARBA00022989"/>
    </source>
</evidence>
<evidence type="ECO:0000256" key="6">
    <source>
        <dbReference type="SAM" id="Phobius"/>
    </source>
</evidence>
<protein>
    <submittedName>
        <fullName evidence="8">Tartrate transporter</fullName>
    </submittedName>
</protein>
<evidence type="ECO:0000313" key="9">
    <source>
        <dbReference type="Proteomes" id="UP000494255"/>
    </source>
</evidence>
<dbReference type="EMBL" id="CADIKC010000023">
    <property type="protein sequence ID" value="CAB3745557.1"/>
    <property type="molecule type" value="Genomic_DNA"/>
</dbReference>
<dbReference type="InterPro" id="IPR011701">
    <property type="entry name" value="MFS"/>
</dbReference>
<accession>A0A6J5CXC0</accession>
<evidence type="ECO:0000256" key="5">
    <source>
        <dbReference type="ARBA" id="ARBA00023136"/>
    </source>
</evidence>
<keyword evidence="5 6" id="KW-0472">Membrane</keyword>
<evidence type="ECO:0000313" key="8">
    <source>
        <dbReference type="EMBL" id="CAB3745557.1"/>
    </source>
</evidence>
<feature type="transmembrane region" description="Helical" evidence="6">
    <location>
        <begin position="150"/>
        <end position="173"/>
    </location>
</feature>
<feature type="transmembrane region" description="Helical" evidence="6">
    <location>
        <begin position="92"/>
        <end position="111"/>
    </location>
</feature>
<dbReference type="FunFam" id="1.20.1250.20:FF:000018">
    <property type="entry name" value="MFS transporter permease"/>
    <property type="match status" value="1"/>
</dbReference>
<dbReference type="Pfam" id="PF07690">
    <property type="entry name" value="MFS_1"/>
    <property type="match status" value="1"/>
</dbReference>
<feature type="transmembrane region" description="Helical" evidence="6">
    <location>
        <begin position="344"/>
        <end position="366"/>
    </location>
</feature>
<feature type="transmembrane region" description="Helical" evidence="6">
    <location>
        <begin position="60"/>
        <end position="80"/>
    </location>
</feature>
<dbReference type="SUPFAM" id="SSF103473">
    <property type="entry name" value="MFS general substrate transporter"/>
    <property type="match status" value="1"/>
</dbReference>
<dbReference type="PANTHER" id="PTHR43791:SF36">
    <property type="entry name" value="TRANSPORTER, PUTATIVE (AFU_ORTHOLOGUE AFUA_6G08340)-RELATED"/>
    <property type="match status" value="1"/>
</dbReference>
<dbReference type="CDD" id="cd17319">
    <property type="entry name" value="MFS_ExuT_GudP_like"/>
    <property type="match status" value="1"/>
</dbReference>
<dbReference type="GO" id="GO:0022857">
    <property type="term" value="F:transmembrane transporter activity"/>
    <property type="evidence" value="ECO:0007669"/>
    <property type="project" value="InterPro"/>
</dbReference>
<feature type="transmembrane region" description="Helical" evidence="6">
    <location>
        <begin position="252"/>
        <end position="274"/>
    </location>
</feature>
<reference evidence="8 9" key="1">
    <citation type="submission" date="2020-04" db="EMBL/GenBank/DDBJ databases">
        <authorList>
            <person name="De Canck E."/>
        </authorList>
    </citation>
    <scope>NUCLEOTIDE SEQUENCE [LARGE SCALE GENOMIC DNA]</scope>
    <source>
        <strain evidence="8 9">LMG 24238</strain>
    </source>
</reference>
<feature type="transmembrane region" description="Helical" evidence="6">
    <location>
        <begin position="286"/>
        <end position="307"/>
    </location>
</feature>
<dbReference type="AlphaFoldDB" id="A0A6J5CXC0"/>
<feature type="transmembrane region" description="Helical" evidence="6">
    <location>
        <begin position="378"/>
        <end position="398"/>
    </location>
</feature>
<keyword evidence="3 6" id="KW-0812">Transmembrane</keyword>
<feature type="transmembrane region" description="Helical" evidence="6">
    <location>
        <begin position="319"/>
        <end position="338"/>
    </location>
</feature>
<organism evidence="8 9">
    <name type="scientific">Paraburkholderia sediminicola</name>
    <dbReference type="NCBI Taxonomy" id="458836"/>
    <lineage>
        <taxon>Bacteria</taxon>
        <taxon>Pseudomonadati</taxon>
        <taxon>Pseudomonadota</taxon>
        <taxon>Betaproteobacteria</taxon>
        <taxon>Burkholderiales</taxon>
        <taxon>Burkholderiaceae</taxon>
        <taxon>Paraburkholderia</taxon>
    </lineage>
</organism>
<dbReference type="PROSITE" id="PS50850">
    <property type="entry name" value="MFS"/>
    <property type="match status" value="1"/>
</dbReference>
<feature type="transmembrane region" description="Helical" evidence="6">
    <location>
        <begin position="410"/>
        <end position="432"/>
    </location>
</feature>
<feature type="transmembrane region" description="Helical" evidence="6">
    <location>
        <begin position="22"/>
        <end position="40"/>
    </location>
</feature>
<feature type="transmembrane region" description="Helical" evidence="6">
    <location>
        <begin position="117"/>
        <end position="138"/>
    </location>
</feature>
<dbReference type="Gene3D" id="1.20.1250.20">
    <property type="entry name" value="MFS general substrate transporter like domains"/>
    <property type="match status" value="2"/>
</dbReference>
<dbReference type="RefSeq" id="WP_175055028.1">
    <property type="nucleotide sequence ID" value="NZ_CADIKC010000023.1"/>
</dbReference>
<keyword evidence="4 6" id="KW-1133">Transmembrane helix</keyword>
<keyword evidence="9" id="KW-1185">Reference proteome</keyword>
<dbReference type="InterPro" id="IPR036259">
    <property type="entry name" value="MFS_trans_sf"/>
</dbReference>
<comment type="subcellular location">
    <subcellularLocation>
        <location evidence="1">Membrane</location>
        <topology evidence="1">Multi-pass membrane protein</topology>
    </subcellularLocation>
</comment>
<name>A0A6J5CXC0_9BURK</name>
<dbReference type="Proteomes" id="UP000494255">
    <property type="component" value="Unassembled WGS sequence"/>
</dbReference>
<feature type="transmembrane region" description="Helical" evidence="6">
    <location>
        <begin position="185"/>
        <end position="207"/>
    </location>
</feature>
<dbReference type="GeneID" id="97046221"/>